<dbReference type="RefSeq" id="WP_194368854.1">
    <property type="nucleotide sequence ID" value="NZ_CP054492.1"/>
</dbReference>
<evidence type="ECO:0000256" key="7">
    <source>
        <dbReference type="ARBA" id="ARBA00023225"/>
    </source>
</evidence>
<evidence type="ECO:0000256" key="4">
    <source>
        <dbReference type="ARBA" id="ARBA00022448"/>
    </source>
</evidence>
<dbReference type="PANTHER" id="PTHR34982:SF1">
    <property type="entry name" value="FLAGELLAR ASSEMBLY PROTEIN FLIH"/>
    <property type="match status" value="1"/>
</dbReference>
<organism evidence="9 10">
    <name type="scientific">Candidatus Sulfurimonas baltica</name>
    <dbReference type="NCBI Taxonomy" id="2740404"/>
    <lineage>
        <taxon>Bacteria</taxon>
        <taxon>Pseudomonadati</taxon>
        <taxon>Campylobacterota</taxon>
        <taxon>Epsilonproteobacteria</taxon>
        <taxon>Campylobacterales</taxon>
        <taxon>Sulfurimonadaceae</taxon>
        <taxon>Sulfurimonas</taxon>
    </lineage>
</organism>
<gene>
    <name evidence="9" type="primary">fliH</name>
    <name evidence="9" type="ORF">HUE88_10605</name>
</gene>
<name>A0A7S7LU60_9BACT</name>
<evidence type="ECO:0000256" key="1">
    <source>
        <dbReference type="ARBA" id="ARBA00003041"/>
    </source>
</evidence>
<evidence type="ECO:0000256" key="3">
    <source>
        <dbReference type="ARBA" id="ARBA00016507"/>
    </source>
</evidence>
<dbReference type="InterPro" id="IPR051472">
    <property type="entry name" value="T3SS_Stator/FliH"/>
</dbReference>
<comment type="similarity">
    <text evidence="2">Belongs to the FliH family.</text>
</comment>
<dbReference type="GO" id="GO:0005829">
    <property type="term" value="C:cytosol"/>
    <property type="evidence" value="ECO:0007669"/>
    <property type="project" value="TreeGrafter"/>
</dbReference>
<evidence type="ECO:0000256" key="2">
    <source>
        <dbReference type="ARBA" id="ARBA00006602"/>
    </source>
</evidence>
<dbReference type="Pfam" id="PF02108">
    <property type="entry name" value="FliH"/>
    <property type="match status" value="1"/>
</dbReference>
<dbReference type="InterPro" id="IPR018035">
    <property type="entry name" value="Flagellar_FliH/T3SS_HrpE"/>
</dbReference>
<sequence length="268" mass="29622">MAPIISNENRENHTVSKYSFKVLAVGPHEPQDDMFESSLIHEKKDVFTKDVHPDRRENDIDASAMSQSSKDSLIESLMKKTDEMSSNFIKLQMKLEEMTDEHKKELIKAEEDSFAKGIEAGKKLSSENDDNNMTKVLNQFSSSVATLESSAKEFYSALEGIKKELISAAIDISKEVINIELGENSNHIATILSNELIRELQSASKIKLKVNPKDHGALSESLGSMKHVEIISDSAVSPGGVIAISDAGNIDAEISKRFERVKRAALSE</sequence>
<keyword evidence="5" id="KW-1005">Bacterial flagellum biogenesis</keyword>
<keyword evidence="9" id="KW-0282">Flagellum</keyword>
<dbReference type="Proteomes" id="UP000593994">
    <property type="component" value="Chromosome"/>
</dbReference>
<accession>A0A7S7LU60</accession>
<evidence type="ECO:0000256" key="5">
    <source>
        <dbReference type="ARBA" id="ARBA00022795"/>
    </source>
</evidence>
<keyword evidence="6" id="KW-0653">Protein transport</keyword>
<keyword evidence="4" id="KW-0813">Transport</keyword>
<dbReference type="GO" id="GO:0044781">
    <property type="term" value="P:bacterial-type flagellum organization"/>
    <property type="evidence" value="ECO:0007669"/>
    <property type="project" value="UniProtKB-KW"/>
</dbReference>
<protein>
    <recommendedName>
        <fullName evidence="3">Flagellar assembly protein FliH</fullName>
    </recommendedName>
</protein>
<dbReference type="NCBIfam" id="NF005196">
    <property type="entry name" value="PRK06669.1-1"/>
    <property type="match status" value="1"/>
</dbReference>
<feature type="domain" description="Flagellar assembly protein FliH/Type III secretion system HrpE" evidence="8">
    <location>
        <begin position="136"/>
        <end position="261"/>
    </location>
</feature>
<comment type="function">
    <text evidence="1">Needed for flagellar regrowth and assembly.</text>
</comment>
<keyword evidence="10" id="KW-1185">Reference proteome</keyword>
<evidence type="ECO:0000256" key="6">
    <source>
        <dbReference type="ARBA" id="ARBA00022927"/>
    </source>
</evidence>
<dbReference type="EMBL" id="CP054492">
    <property type="protein sequence ID" value="QOY51556.1"/>
    <property type="molecule type" value="Genomic_DNA"/>
</dbReference>
<keyword evidence="9" id="KW-0969">Cilium</keyword>
<dbReference type="PANTHER" id="PTHR34982">
    <property type="entry name" value="YOP PROTEINS TRANSLOCATION PROTEIN L"/>
    <property type="match status" value="1"/>
</dbReference>
<evidence type="ECO:0000313" key="10">
    <source>
        <dbReference type="Proteomes" id="UP000593994"/>
    </source>
</evidence>
<reference evidence="9 10" key="1">
    <citation type="submission" date="2020-05" db="EMBL/GenBank/DDBJ databases">
        <title>Sulfurimonas marisnigri, sp. nov., and Sulfurimonas baltica, sp. nov., manganese oxide reducing chemolithoautotrophs of the class Epsilonproteobacteria isolated from the pelagic redoxclines of the Black and Baltic Seas and emended description of the genus Sulfurimonas.</title>
        <authorList>
            <person name="Henkel J.V."/>
            <person name="Laudan C."/>
            <person name="Werner J."/>
            <person name="Neu T."/>
            <person name="Plewe S."/>
            <person name="Sproer C."/>
            <person name="Bunk B."/>
            <person name="Schulz-Vogt H.N."/>
        </authorList>
    </citation>
    <scope>NUCLEOTIDE SEQUENCE [LARGE SCALE GENOMIC DNA]</scope>
    <source>
        <strain evidence="9 10">GD2</strain>
    </source>
</reference>
<keyword evidence="9" id="KW-0966">Cell projection</keyword>
<evidence type="ECO:0000313" key="9">
    <source>
        <dbReference type="EMBL" id="QOY51556.1"/>
    </source>
</evidence>
<dbReference type="AlphaFoldDB" id="A0A7S7LU60"/>
<dbReference type="KEGG" id="sbal:HUE88_10605"/>
<keyword evidence="7" id="KW-1006">Bacterial flagellum protein export</keyword>
<evidence type="ECO:0000259" key="8">
    <source>
        <dbReference type="Pfam" id="PF02108"/>
    </source>
</evidence>
<dbReference type="GO" id="GO:0015031">
    <property type="term" value="P:protein transport"/>
    <property type="evidence" value="ECO:0007669"/>
    <property type="project" value="UniProtKB-KW"/>
</dbReference>
<proteinExistence type="inferred from homology"/>